<dbReference type="Proteomes" id="UP000181901">
    <property type="component" value="Unassembled WGS sequence"/>
</dbReference>
<evidence type="ECO:0000256" key="2">
    <source>
        <dbReference type="ARBA" id="ARBA00022840"/>
    </source>
</evidence>
<keyword evidence="3" id="KW-0805">Transcription regulation</keyword>
<dbReference type="SMART" id="SM00091">
    <property type="entry name" value="PAS"/>
    <property type="match status" value="1"/>
</dbReference>
<dbReference type="GO" id="GO:0043565">
    <property type="term" value="F:sequence-specific DNA binding"/>
    <property type="evidence" value="ECO:0007669"/>
    <property type="project" value="InterPro"/>
</dbReference>
<proteinExistence type="predicted"/>
<dbReference type="SUPFAM" id="SSF55785">
    <property type="entry name" value="PYP-like sensor domain (PAS domain)"/>
    <property type="match status" value="1"/>
</dbReference>
<dbReference type="SMART" id="SM00382">
    <property type="entry name" value="AAA"/>
    <property type="match status" value="1"/>
</dbReference>
<reference evidence="7 8" key="1">
    <citation type="submission" date="2015-09" db="EMBL/GenBank/DDBJ databases">
        <title>Genome of Desulfovibrio dechloracetivorans BerOc1, a mercury methylating strain isolated from highly hydrocarbons and metals contaminated coastal sediments.</title>
        <authorList>
            <person name="Goni Urriza M."/>
            <person name="Gassie C."/>
            <person name="Bouchez O."/>
            <person name="Klopp C."/>
            <person name="Ranchou-Peyruse A."/>
            <person name="Remy G."/>
        </authorList>
    </citation>
    <scope>NUCLEOTIDE SEQUENCE [LARGE SCALE GENOMIC DNA]</scope>
    <source>
        <strain evidence="7 8">BerOc1</strain>
    </source>
</reference>
<dbReference type="Pfam" id="PF00989">
    <property type="entry name" value="PAS"/>
    <property type="match status" value="1"/>
</dbReference>
<dbReference type="Gene3D" id="1.10.10.60">
    <property type="entry name" value="Homeodomain-like"/>
    <property type="match status" value="1"/>
</dbReference>
<keyword evidence="2" id="KW-0067">ATP-binding</keyword>
<dbReference type="Pfam" id="PF06506">
    <property type="entry name" value="PrpR_N"/>
    <property type="match status" value="1"/>
</dbReference>
<gene>
    <name evidence="7" type="primary">rocR_2</name>
    <name evidence="7" type="ORF">BerOc1_02503</name>
</gene>
<dbReference type="PROSITE" id="PS50045">
    <property type="entry name" value="SIGMA54_INTERACT_4"/>
    <property type="match status" value="1"/>
</dbReference>
<dbReference type="Gene3D" id="3.40.50.2300">
    <property type="match status" value="1"/>
</dbReference>
<dbReference type="InterPro" id="IPR002197">
    <property type="entry name" value="HTH_Fis"/>
</dbReference>
<evidence type="ECO:0000313" key="7">
    <source>
        <dbReference type="EMBL" id="OIQ50562.1"/>
    </source>
</evidence>
<evidence type="ECO:0000256" key="1">
    <source>
        <dbReference type="ARBA" id="ARBA00022741"/>
    </source>
</evidence>
<evidence type="ECO:0000259" key="5">
    <source>
        <dbReference type="PROSITE" id="PS50045"/>
    </source>
</evidence>
<dbReference type="AlphaFoldDB" id="A0A1J5MX82"/>
<dbReference type="SUPFAM" id="SSF159800">
    <property type="entry name" value="PrpR receptor domain-like"/>
    <property type="match status" value="1"/>
</dbReference>
<dbReference type="InterPro" id="IPR009057">
    <property type="entry name" value="Homeodomain-like_sf"/>
</dbReference>
<dbReference type="InterPro" id="IPR002078">
    <property type="entry name" value="Sigma_54_int"/>
</dbReference>
<dbReference type="PROSITE" id="PS50112">
    <property type="entry name" value="PAS"/>
    <property type="match status" value="1"/>
</dbReference>
<organism evidence="7 8">
    <name type="scientific">Pseudodesulfovibrio hydrargyri</name>
    <dbReference type="NCBI Taxonomy" id="2125990"/>
    <lineage>
        <taxon>Bacteria</taxon>
        <taxon>Pseudomonadati</taxon>
        <taxon>Thermodesulfobacteriota</taxon>
        <taxon>Desulfovibrionia</taxon>
        <taxon>Desulfovibrionales</taxon>
        <taxon>Desulfovibrionaceae</taxon>
    </lineage>
</organism>
<feature type="domain" description="PAS" evidence="6">
    <location>
        <begin position="192"/>
        <end position="237"/>
    </location>
</feature>
<name>A0A1J5MX82_9BACT</name>
<dbReference type="NCBIfam" id="TIGR00229">
    <property type="entry name" value="sensory_box"/>
    <property type="match status" value="1"/>
</dbReference>
<dbReference type="InterPro" id="IPR025662">
    <property type="entry name" value="Sigma_54_int_dom_ATP-bd_1"/>
</dbReference>
<protein>
    <submittedName>
        <fullName evidence="7">Arginine utilization regulatory protein RocR</fullName>
    </submittedName>
</protein>
<dbReference type="GO" id="GO:0005524">
    <property type="term" value="F:ATP binding"/>
    <property type="evidence" value="ECO:0007669"/>
    <property type="project" value="UniProtKB-KW"/>
</dbReference>
<dbReference type="PANTHER" id="PTHR32071">
    <property type="entry name" value="TRANSCRIPTIONAL REGULATORY PROTEIN"/>
    <property type="match status" value="1"/>
</dbReference>
<evidence type="ECO:0000313" key="8">
    <source>
        <dbReference type="Proteomes" id="UP000181901"/>
    </source>
</evidence>
<dbReference type="SUPFAM" id="SSF46689">
    <property type="entry name" value="Homeodomain-like"/>
    <property type="match status" value="1"/>
</dbReference>
<dbReference type="PANTHER" id="PTHR32071:SF57">
    <property type="entry name" value="C4-DICARBOXYLATE TRANSPORT TRANSCRIPTIONAL REGULATORY PROTEIN DCTD"/>
    <property type="match status" value="1"/>
</dbReference>
<dbReference type="Gene3D" id="1.10.8.60">
    <property type="match status" value="1"/>
</dbReference>
<dbReference type="InterPro" id="IPR035965">
    <property type="entry name" value="PAS-like_dom_sf"/>
</dbReference>
<dbReference type="InterPro" id="IPR027417">
    <property type="entry name" value="P-loop_NTPase"/>
</dbReference>
<dbReference type="Pfam" id="PF00158">
    <property type="entry name" value="Sigma54_activat"/>
    <property type="match status" value="1"/>
</dbReference>
<dbReference type="FunFam" id="3.40.50.300:FF:000006">
    <property type="entry name" value="DNA-binding transcriptional regulator NtrC"/>
    <property type="match status" value="1"/>
</dbReference>
<dbReference type="Pfam" id="PF02954">
    <property type="entry name" value="HTH_8"/>
    <property type="match status" value="1"/>
</dbReference>
<dbReference type="Pfam" id="PF25601">
    <property type="entry name" value="AAA_lid_14"/>
    <property type="match status" value="1"/>
</dbReference>
<keyword evidence="8" id="KW-1185">Reference proteome</keyword>
<feature type="domain" description="Sigma-54 factor interaction" evidence="5">
    <location>
        <begin position="321"/>
        <end position="552"/>
    </location>
</feature>
<comment type="caution">
    <text evidence="7">The sequence shown here is derived from an EMBL/GenBank/DDBJ whole genome shotgun (WGS) entry which is preliminary data.</text>
</comment>
<evidence type="ECO:0000256" key="4">
    <source>
        <dbReference type="ARBA" id="ARBA00023163"/>
    </source>
</evidence>
<accession>A0A1J5MX82</accession>
<dbReference type="PROSITE" id="PS00675">
    <property type="entry name" value="SIGMA54_INTERACT_1"/>
    <property type="match status" value="1"/>
</dbReference>
<dbReference type="InterPro" id="IPR000014">
    <property type="entry name" value="PAS"/>
</dbReference>
<dbReference type="InterPro" id="IPR010524">
    <property type="entry name" value="Sig_transdc_resp-reg_PrpR_N"/>
</dbReference>
<dbReference type="InterPro" id="IPR058031">
    <property type="entry name" value="AAA_lid_NorR"/>
</dbReference>
<dbReference type="GO" id="GO:0000156">
    <property type="term" value="F:phosphorelay response regulator activity"/>
    <property type="evidence" value="ECO:0007669"/>
    <property type="project" value="InterPro"/>
</dbReference>
<keyword evidence="1" id="KW-0547">Nucleotide-binding</keyword>
<evidence type="ECO:0000256" key="3">
    <source>
        <dbReference type="ARBA" id="ARBA00023015"/>
    </source>
</evidence>
<dbReference type="Gene3D" id="3.30.450.20">
    <property type="entry name" value="PAS domain"/>
    <property type="match status" value="1"/>
</dbReference>
<dbReference type="InterPro" id="IPR003593">
    <property type="entry name" value="AAA+_ATPase"/>
</dbReference>
<dbReference type="RefSeq" id="WP_071545992.1">
    <property type="nucleotide sequence ID" value="NZ_LKAQ01000004.1"/>
</dbReference>
<dbReference type="GO" id="GO:0006355">
    <property type="term" value="P:regulation of DNA-templated transcription"/>
    <property type="evidence" value="ECO:0007669"/>
    <property type="project" value="InterPro"/>
</dbReference>
<keyword evidence="4" id="KW-0804">Transcription</keyword>
<dbReference type="Gene3D" id="3.40.50.300">
    <property type="entry name" value="P-loop containing nucleotide triphosphate hydrolases"/>
    <property type="match status" value="1"/>
</dbReference>
<evidence type="ECO:0000259" key="6">
    <source>
        <dbReference type="PROSITE" id="PS50112"/>
    </source>
</evidence>
<dbReference type="CDD" id="cd00009">
    <property type="entry name" value="AAA"/>
    <property type="match status" value="1"/>
</dbReference>
<dbReference type="CDD" id="cd00130">
    <property type="entry name" value="PAS"/>
    <property type="match status" value="1"/>
</dbReference>
<dbReference type="Gene3D" id="3.40.50.10660">
    <property type="entry name" value="PrpR receptor domain-like"/>
    <property type="match status" value="1"/>
</dbReference>
<dbReference type="InterPro" id="IPR013767">
    <property type="entry name" value="PAS_fold"/>
</dbReference>
<dbReference type="SUPFAM" id="SSF52540">
    <property type="entry name" value="P-loop containing nucleoside triphosphate hydrolases"/>
    <property type="match status" value="1"/>
</dbReference>
<dbReference type="EMBL" id="LKAQ01000004">
    <property type="protein sequence ID" value="OIQ50562.1"/>
    <property type="molecule type" value="Genomic_DNA"/>
</dbReference>
<sequence length="643" mass="70693">MKKIAVIAPLRDIYDTALEIVEEQGFTNVEVILGSMHEGLDKARQCVLSGAAVLVSRGGTYRMIREELDVPVVEIKVSAYDIIESLSPMARNYEAVGVVGYNNVVEGFDVLKKLLPMKIVKVELQQESDIPQAIEKYKDMGIGTFIGDANVKLVSEGLGRPCVEITSQKDSVLTAVREARRVFRAAMTEQRRAQRIISVTDFVHDGIVAINGDGRVSIFNRAAERIFGIDKMEALGRPIGEVVKTCRLPDLLNHTETQVGHVLDVGRNKIAINRAPVIVDGRISGAVATFQDVTEMQDVEQKIRRTLAERGFSAKHTFRDIVHDGGSMQACIDDALHYAQYDTPVLVCGESGTGKELLCQGVHNASARAGGPFVAINCAAIPASLMESELFGYAKGSFTGADSKGRAGIFEMAHRGTVFLDEIGEIPLELQGRLLRVLQEKQVMRLGGDKLTPVDVRMVYATNQPLEQLVARERFRRDLYFRINVLPLRIPSLRERGPGDILKLAGHFLRLYAERYRRPAMPITPAVRDALLSRDFPGNVRELKGLVERAVILGSFEKVLSADPAPAPAPSTVHALAQCLGESNGAQTLPDLRSLENDYIREVLRRTGGSVKEAGKILKISRSTLWRRLRELGAGQNETGVAK</sequence>
<dbReference type="OrthoDB" id="9761705at2"/>